<evidence type="ECO:0000313" key="6">
    <source>
        <dbReference type="Proteomes" id="UP001377567"/>
    </source>
</evidence>
<protein>
    <submittedName>
        <fullName evidence="5">SKI complex subunit tetratricopeptide repeat protein</fullName>
    </submittedName>
</protein>
<dbReference type="EMBL" id="BTGD01000018">
    <property type="protein sequence ID" value="GMM57943.1"/>
    <property type="molecule type" value="Genomic_DNA"/>
</dbReference>
<dbReference type="PANTHER" id="PTHR15704:SF7">
    <property type="entry name" value="SUPERKILLER COMPLEX PROTEIN 3"/>
    <property type="match status" value="1"/>
</dbReference>
<dbReference type="Pfam" id="PF18833">
    <property type="entry name" value="TPR_22"/>
    <property type="match status" value="1"/>
</dbReference>
<dbReference type="SMART" id="SM00028">
    <property type="entry name" value="TPR"/>
    <property type="match status" value="8"/>
</dbReference>
<dbReference type="PANTHER" id="PTHR15704">
    <property type="entry name" value="SUPERKILLER 3 PROTEIN-RELATED"/>
    <property type="match status" value="1"/>
</dbReference>
<dbReference type="GO" id="GO:0055087">
    <property type="term" value="C:Ski complex"/>
    <property type="evidence" value="ECO:0007669"/>
    <property type="project" value="InterPro"/>
</dbReference>
<comment type="caution">
    <text evidence="5">The sequence shown here is derived from an EMBL/GenBank/DDBJ whole genome shotgun (WGS) entry which is preliminary data.</text>
</comment>
<gene>
    <name evidence="5" type="ORF">DAKH74_045590</name>
</gene>
<accession>A0AAV5S512</accession>
<dbReference type="InterPro" id="IPR019734">
    <property type="entry name" value="TPR_rpt"/>
</dbReference>
<dbReference type="SUPFAM" id="SSF48452">
    <property type="entry name" value="TPR-like"/>
    <property type="match status" value="3"/>
</dbReference>
<dbReference type="Proteomes" id="UP001377567">
    <property type="component" value="Unassembled WGS sequence"/>
</dbReference>
<feature type="repeat" description="TPR" evidence="3">
    <location>
        <begin position="683"/>
        <end position="716"/>
    </location>
</feature>
<evidence type="ECO:0000256" key="1">
    <source>
        <dbReference type="ARBA" id="ARBA00022737"/>
    </source>
</evidence>
<dbReference type="InterPro" id="IPR040962">
    <property type="entry name" value="TPR_22"/>
</dbReference>
<sequence length="1425" mass="161621">MAEIKQLLKEAKGELANGEYEDAIALSLEVLELDGENYFANVFLGKAYSSESPQRDLGKAARAYISAALRQPDVMLAWKGLFMLLGSDGAAIIPAAIPYRELFQVCDTYMRALQAQELSQVDLINFLQELKAQHKTDTAFLEPFYEVFSPGNEEFETLGKHLTTPVECLSGLVRIVKRRESARIAEILSLNRMKLSANDPNYQVKINSLAWEVYAQSKLDGYFNALVNVTDDDKERAALENEWLEYRVKVLKATPAEDKPHYFQKVKTMVDDMVLVNHDSLVAWKAYFDWQDYESLDDMDPKVVLNFFNKYPNEPLAIILYAWVNSRFSAYNITELEKEMDKANGTATEAKDEIAADEEQNDDDDEAAEINSLMEAEEDTSGTLKEEDILSSLIENIDKVKNSTTAYRILSHYYLLNREYSASLPYIKAGITLISYYLRDLGAYLKHSKHELTIAIATCYTYIDAPKNHKAALSLFDKILSEDPNNISSMIGKSIISIEKENWEDAYHMLTDVISRTPSNLEVQSQLAWCMGNLGDFDEAIERFTTVVNKIEGADLRTMDFKAENIWREAKVYLMKYESQETEQDIQLVQTAFKLLIQIAKYCSDTFAKSYSLLGDIYAKHFKDPSRAFKCYYKAFELDSSDIASARYITEVYCEAADWNAASQITDRLIKDEGAVNELRKVSWPYRVMGVAFIEKQLEAESIEWFQAAIRIDPKDVESWVGLGQAYLGCGRVEAAIKVFEKVLTLDEKHLFAQYFYAKALSEIGEFEQAIPILKRIHFEEPEEETLIVLLADLLVKYAYDLYNEGYLMKSSATTVEAIEVIKTTVCGLGCATQNTWIILSRAIYLFSLVESQIDDLPLENLLEIFQRFELKNTDAIDELDEVSLDGLLAEENMDNITIALQFLILSAKYAISSSSFEGLTSTVKSACWHNLGVTELSAFVTLNDTKYRDAAISAFKKAIECQSNNIETWVGLGMATMDINYRVSQHCFIKAVALSPKDVNIWFNLAILGLKNHDVLFASEIITRTQSLEPQSSSPWLGLALVAENEGTSRESHELFAHSFVLSRGRSKIAQLLFSKSVLEMRIGNNEDERDIDALEEFTAMIFGLEQYFKKNPNNPYAIQCALIALERLHNFSKAKTLCQRLMDILEKQFERSQDETELFNFAVIKSQLARLQLGLGEFDNAIENATLSDGILADYKEGQIQGNKCFPAVLSNHVCLGLANFFQGDFDTTLTHFQTLLELSKESKCLVALLSKVLYDVGTEETKAIAIQELMEYTSVHRFDLLTTLLVSVMTLLENQKKDIQTALQQLLNLPLFDLNQDKHGDIPFLVKEFISRIKGTEAPSSGKPTVDFYSQRSAFFFPQRNESWAPISKTVQQRVASEGQNKVTAEQMSDLYCENGNLRNIQRSMYFCPWNKRAVASIKECF</sequence>
<feature type="repeat" description="TPR" evidence="3">
    <location>
        <begin position="717"/>
        <end position="750"/>
    </location>
</feature>
<dbReference type="Pfam" id="PF14559">
    <property type="entry name" value="TPR_19"/>
    <property type="match status" value="1"/>
</dbReference>
<dbReference type="GO" id="GO:0006401">
    <property type="term" value="P:RNA catabolic process"/>
    <property type="evidence" value="ECO:0007669"/>
    <property type="project" value="InterPro"/>
</dbReference>
<evidence type="ECO:0000256" key="3">
    <source>
        <dbReference type="PROSITE-ProRule" id="PRU00339"/>
    </source>
</evidence>
<name>A0AAV5S512_MAUHU</name>
<keyword evidence="2 3" id="KW-0802">TPR repeat</keyword>
<keyword evidence="1" id="KW-0677">Repeat</keyword>
<organism evidence="5 6">
    <name type="scientific">Maudiozyma humilis</name>
    <name type="common">Sour dough yeast</name>
    <name type="synonym">Kazachstania humilis</name>
    <dbReference type="NCBI Taxonomy" id="51915"/>
    <lineage>
        <taxon>Eukaryota</taxon>
        <taxon>Fungi</taxon>
        <taxon>Dikarya</taxon>
        <taxon>Ascomycota</taxon>
        <taxon>Saccharomycotina</taxon>
        <taxon>Saccharomycetes</taxon>
        <taxon>Saccharomycetales</taxon>
        <taxon>Saccharomycetaceae</taxon>
        <taxon>Maudiozyma</taxon>
    </lineage>
</organism>
<dbReference type="InterPro" id="IPR011990">
    <property type="entry name" value="TPR-like_helical_dom_sf"/>
</dbReference>
<proteinExistence type="predicted"/>
<feature type="compositionally biased region" description="Acidic residues" evidence="4">
    <location>
        <begin position="355"/>
        <end position="365"/>
    </location>
</feature>
<evidence type="ECO:0000256" key="2">
    <source>
        <dbReference type="ARBA" id="ARBA00022803"/>
    </source>
</evidence>
<evidence type="ECO:0000313" key="5">
    <source>
        <dbReference type="EMBL" id="GMM57943.1"/>
    </source>
</evidence>
<feature type="region of interest" description="Disordered" evidence="4">
    <location>
        <begin position="344"/>
        <end position="365"/>
    </location>
</feature>
<dbReference type="PROSITE" id="PS50005">
    <property type="entry name" value="TPR"/>
    <property type="match status" value="2"/>
</dbReference>
<dbReference type="Gene3D" id="1.25.40.10">
    <property type="entry name" value="Tetratricopeptide repeat domain"/>
    <property type="match status" value="3"/>
</dbReference>
<keyword evidence="6" id="KW-1185">Reference proteome</keyword>
<evidence type="ECO:0000256" key="4">
    <source>
        <dbReference type="SAM" id="MobiDB-lite"/>
    </source>
</evidence>
<dbReference type="InterPro" id="IPR039226">
    <property type="entry name" value="Ski3/TTC37"/>
</dbReference>
<reference evidence="5 6" key="1">
    <citation type="journal article" date="2023" name="Elife">
        <title>Identification of key yeast species and microbe-microbe interactions impacting larval growth of Drosophila in the wild.</title>
        <authorList>
            <person name="Mure A."/>
            <person name="Sugiura Y."/>
            <person name="Maeda R."/>
            <person name="Honda K."/>
            <person name="Sakurai N."/>
            <person name="Takahashi Y."/>
            <person name="Watada M."/>
            <person name="Katoh T."/>
            <person name="Gotoh A."/>
            <person name="Gotoh Y."/>
            <person name="Taniguchi I."/>
            <person name="Nakamura K."/>
            <person name="Hayashi T."/>
            <person name="Katayama T."/>
            <person name="Uemura T."/>
            <person name="Hattori Y."/>
        </authorList>
    </citation>
    <scope>NUCLEOTIDE SEQUENCE [LARGE SCALE GENOMIC DNA]</scope>
    <source>
        <strain evidence="5 6">KH-74</strain>
    </source>
</reference>